<dbReference type="PANTHER" id="PTHR37422">
    <property type="entry name" value="TEICHURONIC ACID BIOSYNTHESIS PROTEIN TUAE"/>
    <property type="match status" value="1"/>
</dbReference>
<evidence type="ECO:0000256" key="1">
    <source>
        <dbReference type="ARBA" id="ARBA00004141"/>
    </source>
</evidence>
<feature type="transmembrane region" description="Helical" evidence="6">
    <location>
        <begin position="78"/>
        <end position="100"/>
    </location>
</feature>
<feature type="domain" description="O-antigen ligase-related" evidence="7">
    <location>
        <begin position="184"/>
        <end position="335"/>
    </location>
</feature>
<keyword evidence="5" id="KW-0802">TPR repeat</keyword>
<evidence type="ECO:0000256" key="2">
    <source>
        <dbReference type="ARBA" id="ARBA00022692"/>
    </source>
</evidence>
<keyword evidence="2 6" id="KW-0812">Transmembrane</keyword>
<evidence type="ECO:0000256" key="4">
    <source>
        <dbReference type="ARBA" id="ARBA00023136"/>
    </source>
</evidence>
<dbReference type="PROSITE" id="PS50005">
    <property type="entry name" value="TPR"/>
    <property type="match status" value="1"/>
</dbReference>
<dbReference type="GO" id="GO:0016874">
    <property type="term" value="F:ligase activity"/>
    <property type="evidence" value="ECO:0007669"/>
    <property type="project" value="UniProtKB-KW"/>
</dbReference>
<evidence type="ECO:0000259" key="7">
    <source>
        <dbReference type="Pfam" id="PF04932"/>
    </source>
</evidence>
<dbReference type="PANTHER" id="PTHR37422:SF13">
    <property type="entry name" value="LIPOPOLYSACCHARIDE BIOSYNTHESIS PROTEIN PA4999-RELATED"/>
    <property type="match status" value="1"/>
</dbReference>
<evidence type="ECO:0000256" key="3">
    <source>
        <dbReference type="ARBA" id="ARBA00022989"/>
    </source>
</evidence>
<feature type="transmembrane region" description="Helical" evidence="6">
    <location>
        <begin position="319"/>
        <end position="342"/>
    </location>
</feature>
<evidence type="ECO:0000313" key="9">
    <source>
        <dbReference type="Proteomes" id="UP000199373"/>
    </source>
</evidence>
<feature type="transmembrane region" description="Helical" evidence="6">
    <location>
        <begin position="354"/>
        <end position="372"/>
    </location>
</feature>
<feature type="repeat" description="TPR" evidence="5">
    <location>
        <begin position="496"/>
        <end position="529"/>
    </location>
</feature>
<reference evidence="8 9" key="1">
    <citation type="submission" date="2016-10" db="EMBL/GenBank/DDBJ databases">
        <authorList>
            <person name="de Groot N.N."/>
        </authorList>
    </citation>
    <scope>NUCLEOTIDE SEQUENCE [LARGE SCALE GENOMIC DNA]</scope>
    <source>
        <strain evidence="8 9">TC2-24</strain>
    </source>
</reference>
<evidence type="ECO:0000256" key="5">
    <source>
        <dbReference type="PROSITE-ProRule" id="PRU00339"/>
    </source>
</evidence>
<evidence type="ECO:0000313" key="8">
    <source>
        <dbReference type="EMBL" id="SEW08196.1"/>
    </source>
</evidence>
<dbReference type="InterPro" id="IPR007016">
    <property type="entry name" value="O-antigen_ligase-rel_domated"/>
</dbReference>
<feature type="transmembrane region" description="Helical" evidence="6">
    <location>
        <begin position="378"/>
        <end position="395"/>
    </location>
</feature>
<feature type="transmembrane region" description="Helical" evidence="6">
    <location>
        <begin position="407"/>
        <end position="428"/>
    </location>
</feature>
<keyword evidence="3 6" id="KW-1133">Transmembrane helix</keyword>
<protein>
    <submittedName>
        <fullName evidence="8">O-antigen ligase</fullName>
    </submittedName>
</protein>
<feature type="transmembrane region" description="Helical" evidence="6">
    <location>
        <begin position="148"/>
        <end position="165"/>
    </location>
</feature>
<feature type="transmembrane region" description="Helical" evidence="6">
    <location>
        <begin position="200"/>
        <end position="219"/>
    </location>
</feature>
<keyword evidence="8" id="KW-0436">Ligase</keyword>
<dbReference type="InterPro" id="IPR011990">
    <property type="entry name" value="TPR-like_helical_dom_sf"/>
</dbReference>
<feature type="transmembrane region" description="Helical" evidence="6">
    <location>
        <begin position="107"/>
        <end position="128"/>
    </location>
</feature>
<accession>A0A1I0P208</accession>
<feature type="transmembrane region" description="Helical" evidence="6">
    <location>
        <begin position="54"/>
        <end position="72"/>
    </location>
</feature>
<dbReference type="GO" id="GO:0016020">
    <property type="term" value="C:membrane"/>
    <property type="evidence" value="ECO:0007669"/>
    <property type="project" value="UniProtKB-SubCell"/>
</dbReference>
<name>A0A1I0P208_9BACT</name>
<dbReference type="SUPFAM" id="SSF48452">
    <property type="entry name" value="TPR-like"/>
    <property type="match status" value="1"/>
</dbReference>
<proteinExistence type="predicted"/>
<evidence type="ECO:0000256" key="6">
    <source>
        <dbReference type="SAM" id="Phobius"/>
    </source>
</evidence>
<comment type="subcellular location">
    <subcellularLocation>
        <location evidence="1">Membrane</location>
        <topology evidence="1">Multi-pass membrane protein</topology>
    </subcellularLocation>
</comment>
<feature type="transmembrane region" description="Helical" evidence="6">
    <location>
        <begin position="177"/>
        <end position="194"/>
    </location>
</feature>
<keyword evidence="4 6" id="KW-0472">Membrane</keyword>
<dbReference type="InterPro" id="IPR051533">
    <property type="entry name" value="WaaL-like"/>
</dbReference>
<dbReference type="AlphaFoldDB" id="A0A1I0P208"/>
<sequence length="592" mass="66971">MNRLVSILILVLLVSLHMSYPSSYVERYAAFYVLAVALICIGLFLKRDNVTRDVCNILAFAYLLFLFADGIIRRNTYGSDFCCFMIVCWLLFLVLSMLFLSRHIQKSLICSIIVCAWIEIVVGFGQLYGLMENGNAFFQFGGSLGNPGAYSGYLSVIFPIVLPVYLTCRRNRDCENVRYLLLACLIFMLALIFLSRSRGAWLACLIGCVFVIEHYYGVLKSIRRHFSRTQRLVLSVLLGVGLLGGVFFLYKFKADSADGRLLVWKVALQAPRENILLGDGCGSFEANYCRWQRDYFASGEGTEREKFLADYVTCAYNEFLQVFIDHGVVGTLLFFGIILLALLQKDSHRSHIFIGAKASLLGFLVLCCVSYPLHVQLMYLHLIVVLALLLAHRNKQRHRVGVWSRHIMSLCLLLVVVCVSLMSLHQLYGLRLLENGLGNAAHGDMTGAIKHYKKAYPIMSNNGIFLFYYASALSMANEPEKSIGMLKMAEIKSSDPHIYMLMGENYKKTGNLMAAREAYQKAINTIPSRLYPRSLIVHLLMDMGHKTEAYKLANEILQMKEKVPTTAGKEIKGEMRLIVNRLSNPQNRLPMK</sequence>
<gene>
    <name evidence="8" type="ORF">SAMN04487850_1533</name>
</gene>
<keyword evidence="9" id="KW-1185">Reference proteome</keyword>
<feature type="transmembrane region" description="Helical" evidence="6">
    <location>
        <begin position="231"/>
        <end position="250"/>
    </location>
</feature>
<dbReference type="Gene3D" id="1.25.40.10">
    <property type="entry name" value="Tetratricopeptide repeat domain"/>
    <property type="match status" value="1"/>
</dbReference>
<organism evidence="8 9">
    <name type="scientific">Prevotella aff. ruminicola Tc2-24</name>
    <dbReference type="NCBI Taxonomy" id="81582"/>
    <lineage>
        <taxon>Bacteria</taxon>
        <taxon>Pseudomonadati</taxon>
        <taxon>Bacteroidota</taxon>
        <taxon>Bacteroidia</taxon>
        <taxon>Bacteroidales</taxon>
        <taxon>Prevotellaceae</taxon>
        <taxon>Prevotella</taxon>
    </lineage>
</organism>
<dbReference type="InterPro" id="IPR019734">
    <property type="entry name" value="TPR_rpt"/>
</dbReference>
<dbReference type="EMBL" id="FOIQ01000003">
    <property type="protein sequence ID" value="SEW08196.1"/>
    <property type="molecule type" value="Genomic_DNA"/>
</dbReference>
<dbReference type="Pfam" id="PF04932">
    <property type="entry name" value="Wzy_C"/>
    <property type="match status" value="1"/>
</dbReference>
<dbReference type="Proteomes" id="UP000199373">
    <property type="component" value="Unassembled WGS sequence"/>
</dbReference>
<feature type="transmembrane region" description="Helical" evidence="6">
    <location>
        <begin position="29"/>
        <end position="45"/>
    </location>
</feature>